<reference evidence="4" key="1">
    <citation type="submission" date="2016-10" db="EMBL/GenBank/DDBJ databases">
        <authorList>
            <person name="Varghese N."/>
            <person name="Submissions S."/>
        </authorList>
    </citation>
    <scope>NUCLEOTIDE SEQUENCE [LARGE SCALE GENOMIC DNA]</scope>
    <source>
        <strain evidence="4">DSM 26893</strain>
    </source>
</reference>
<evidence type="ECO:0000259" key="2">
    <source>
        <dbReference type="Pfam" id="PF07859"/>
    </source>
</evidence>
<dbReference type="Proteomes" id="UP000199372">
    <property type="component" value="Unassembled WGS sequence"/>
</dbReference>
<feature type="domain" description="Alpha/beta hydrolase fold-3" evidence="2">
    <location>
        <begin position="65"/>
        <end position="178"/>
    </location>
</feature>
<keyword evidence="1 3" id="KW-0378">Hydrolase</keyword>
<gene>
    <name evidence="3" type="ORF">SAMN04488011_10891</name>
</gene>
<dbReference type="AlphaFoldDB" id="A0A1H8KRG7"/>
<dbReference type="PANTHER" id="PTHR48081:SF33">
    <property type="entry name" value="KYNURENINE FORMAMIDASE"/>
    <property type="match status" value="1"/>
</dbReference>
<dbReference type="RefSeq" id="WP_091846371.1">
    <property type="nucleotide sequence ID" value="NZ_FOCM01000008.1"/>
</dbReference>
<evidence type="ECO:0000313" key="4">
    <source>
        <dbReference type="Proteomes" id="UP000199372"/>
    </source>
</evidence>
<sequence length="267" mass="28796">MTNDDAYDNSGHIPGAEAYPPRWAAEAEAFRLALGARALVNFSYGDNTRQVFDLFMPEDPPKGCIVFVHGGYWRRFDPRTWSAFASGGLDAGWAVAMPGYTLAPEARISQITREIAQALGVIGDAVPGPLRLVGHSAGGHLVSRMLCGDAMLPSAIADRIEGCVPISPVSDLRPLIDTTMNDDLGLTEREAHSESPALLSRGLDVPMTVWVGGDERPAFLDQARWLAAAWGVGLHVDEGRHHFDVIDGLRDAESPLMRAILGDPSDE</sequence>
<organism evidence="3 4">
    <name type="scientific">Palleronia pelagia</name>
    <dbReference type="NCBI Taxonomy" id="387096"/>
    <lineage>
        <taxon>Bacteria</taxon>
        <taxon>Pseudomonadati</taxon>
        <taxon>Pseudomonadota</taxon>
        <taxon>Alphaproteobacteria</taxon>
        <taxon>Rhodobacterales</taxon>
        <taxon>Roseobacteraceae</taxon>
        <taxon>Palleronia</taxon>
    </lineage>
</organism>
<dbReference type="PANTHER" id="PTHR48081">
    <property type="entry name" value="AB HYDROLASE SUPERFAMILY PROTEIN C4A8.06C"/>
    <property type="match status" value="1"/>
</dbReference>
<dbReference type="InterPro" id="IPR050300">
    <property type="entry name" value="GDXG_lipolytic_enzyme"/>
</dbReference>
<dbReference type="OrthoDB" id="9771666at2"/>
<dbReference type="InterPro" id="IPR013094">
    <property type="entry name" value="AB_hydrolase_3"/>
</dbReference>
<dbReference type="Pfam" id="PF07859">
    <property type="entry name" value="Abhydrolase_3"/>
    <property type="match status" value="1"/>
</dbReference>
<accession>A0A1H8KRG7</accession>
<dbReference type="SUPFAM" id="SSF53474">
    <property type="entry name" value="alpha/beta-Hydrolases"/>
    <property type="match status" value="1"/>
</dbReference>
<protein>
    <submittedName>
        <fullName evidence="3">Alpha/beta hydrolase family protein</fullName>
    </submittedName>
</protein>
<dbReference type="Gene3D" id="3.40.50.1820">
    <property type="entry name" value="alpha/beta hydrolase"/>
    <property type="match status" value="1"/>
</dbReference>
<evidence type="ECO:0000256" key="1">
    <source>
        <dbReference type="ARBA" id="ARBA00022801"/>
    </source>
</evidence>
<name>A0A1H8KRG7_9RHOB</name>
<dbReference type="EMBL" id="FOCM01000008">
    <property type="protein sequence ID" value="SEN95206.1"/>
    <property type="molecule type" value="Genomic_DNA"/>
</dbReference>
<proteinExistence type="predicted"/>
<keyword evidence="4" id="KW-1185">Reference proteome</keyword>
<evidence type="ECO:0000313" key="3">
    <source>
        <dbReference type="EMBL" id="SEN95206.1"/>
    </source>
</evidence>
<dbReference type="InterPro" id="IPR029058">
    <property type="entry name" value="AB_hydrolase_fold"/>
</dbReference>
<dbReference type="GO" id="GO:0016787">
    <property type="term" value="F:hydrolase activity"/>
    <property type="evidence" value="ECO:0007669"/>
    <property type="project" value="UniProtKB-KW"/>
</dbReference>